<dbReference type="PANTHER" id="PTHR43364:SF4">
    <property type="entry name" value="NAD(P)-LINKED OXIDOREDUCTASE SUPERFAMILY PROTEIN"/>
    <property type="match status" value="1"/>
</dbReference>
<dbReference type="Proteomes" id="UP000067625">
    <property type="component" value="Chromosome"/>
</dbReference>
<dbReference type="RefSeq" id="WP_053605406.1">
    <property type="nucleotide sequence ID" value="NZ_CP012600.1"/>
</dbReference>
<reference evidence="3 4" key="2">
    <citation type="journal article" date="2016" name="Int. J. Syst. Evol. Microbiol.">
        <title>Bacillus gobiensis sp. nov., isolated from a soil sample.</title>
        <authorList>
            <person name="Liu B."/>
            <person name="Liu G.H."/>
            <person name="Cetin S."/>
            <person name="Schumann P."/>
            <person name="Pan Z.Z."/>
            <person name="Chen Q.Q."/>
        </authorList>
    </citation>
    <scope>NUCLEOTIDE SEQUENCE [LARGE SCALE GENOMIC DNA]</scope>
    <source>
        <strain evidence="3 4">FJAT-4402</strain>
    </source>
</reference>
<dbReference type="STRING" id="1441095.AM592_19960"/>
<dbReference type="CDD" id="cd19087">
    <property type="entry name" value="AKR_AKR12A1_B1_C1"/>
    <property type="match status" value="1"/>
</dbReference>
<evidence type="ECO:0000256" key="1">
    <source>
        <dbReference type="ARBA" id="ARBA00023002"/>
    </source>
</evidence>
<protein>
    <submittedName>
        <fullName evidence="3">Alcohol dehydrogenase</fullName>
    </submittedName>
</protein>
<organism evidence="3 4">
    <name type="scientific">Bacillus gobiensis</name>
    <dbReference type="NCBI Taxonomy" id="1441095"/>
    <lineage>
        <taxon>Bacteria</taxon>
        <taxon>Bacillati</taxon>
        <taxon>Bacillota</taxon>
        <taxon>Bacilli</taxon>
        <taxon>Bacillales</taxon>
        <taxon>Bacillaceae</taxon>
        <taxon>Bacillus</taxon>
    </lineage>
</organism>
<dbReference type="InterPro" id="IPR036812">
    <property type="entry name" value="NAD(P)_OxRdtase_dom_sf"/>
</dbReference>
<evidence type="ECO:0000259" key="2">
    <source>
        <dbReference type="Pfam" id="PF00248"/>
    </source>
</evidence>
<evidence type="ECO:0000313" key="4">
    <source>
        <dbReference type="Proteomes" id="UP000067625"/>
    </source>
</evidence>
<keyword evidence="4" id="KW-1185">Reference proteome</keyword>
<dbReference type="PANTHER" id="PTHR43364">
    <property type="entry name" value="NADH-SPECIFIC METHYLGLYOXAL REDUCTASE-RELATED"/>
    <property type="match status" value="1"/>
</dbReference>
<name>A0A0M4FMI0_9BACI</name>
<dbReference type="SUPFAM" id="SSF51430">
    <property type="entry name" value="NAD(P)-linked oxidoreductase"/>
    <property type="match status" value="1"/>
</dbReference>
<reference evidence="4" key="1">
    <citation type="submission" date="2015-08" db="EMBL/GenBank/DDBJ databases">
        <title>Genome sequencing project for genomic taxonomy and phylogenomics of Bacillus-like bacteria.</title>
        <authorList>
            <person name="Liu B."/>
            <person name="Wang J."/>
            <person name="Zhu Y."/>
            <person name="Liu G."/>
            <person name="Chen Q."/>
            <person name="Chen Z."/>
            <person name="Lan J."/>
            <person name="Che J."/>
            <person name="Ge C."/>
            <person name="Shi H."/>
            <person name="Pan Z."/>
            <person name="Liu X."/>
        </authorList>
    </citation>
    <scope>NUCLEOTIDE SEQUENCE [LARGE SCALE GENOMIC DNA]</scope>
    <source>
        <strain evidence="4">FJAT-4402</strain>
    </source>
</reference>
<dbReference type="InterPro" id="IPR050523">
    <property type="entry name" value="AKR_Detox_Biosynth"/>
</dbReference>
<dbReference type="PATRIC" id="fig|1441095.3.peg.4417"/>
<dbReference type="AlphaFoldDB" id="A0A0M4FMI0"/>
<keyword evidence="1" id="KW-0560">Oxidoreductase</keyword>
<feature type="domain" description="NADP-dependent oxidoreductase" evidence="2">
    <location>
        <begin position="16"/>
        <end position="323"/>
    </location>
</feature>
<gene>
    <name evidence="3" type="ORF">AM592_19960</name>
</gene>
<dbReference type="Gene3D" id="3.20.20.100">
    <property type="entry name" value="NADP-dependent oxidoreductase domain"/>
    <property type="match status" value="1"/>
</dbReference>
<sequence length="334" mass="37728">MENRSLGRSGLKVTNLGLGTMTFGNQADKKTSFEIMDKAFDAGITFIDTADMYPLGGEWSQLGATEEIVGGWLQGKRDRVVLATKCFGAMGPGANDKGLSRKHIMSAVEESLRRLQTDYIDLYQAHMFDPSTPLEETLRAFDDLVTQGKVRYIGVSNWRAWQIAKANGIAEQKHYMKIESVQPRYNLLFRMIEEELLPMCSEEGIGVITYNPLAGGLLTGRYNWGDSPEAGSRFGLQGHNQAGSFYQERYWKEPYFAAVETFQRWCLEHNYEMASAAVRWVIQQAGITSAIIGASRPDQLDASIRATEMDDFSADELKWLDQLWFSLPKRKEDR</sequence>
<dbReference type="EMBL" id="CP012600">
    <property type="protein sequence ID" value="ALC83554.1"/>
    <property type="molecule type" value="Genomic_DNA"/>
</dbReference>
<dbReference type="GO" id="GO:0005829">
    <property type="term" value="C:cytosol"/>
    <property type="evidence" value="ECO:0007669"/>
    <property type="project" value="TreeGrafter"/>
</dbReference>
<evidence type="ECO:0000313" key="3">
    <source>
        <dbReference type="EMBL" id="ALC83554.1"/>
    </source>
</evidence>
<proteinExistence type="predicted"/>
<dbReference type="OrthoDB" id="9773828at2"/>
<dbReference type="InterPro" id="IPR023210">
    <property type="entry name" value="NADP_OxRdtase_dom"/>
</dbReference>
<accession>A0A0M4FMI0</accession>
<dbReference type="Pfam" id="PF00248">
    <property type="entry name" value="Aldo_ket_red"/>
    <property type="match status" value="1"/>
</dbReference>
<dbReference type="GO" id="GO:0016491">
    <property type="term" value="F:oxidoreductase activity"/>
    <property type="evidence" value="ECO:0007669"/>
    <property type="project" value="UniProtKB-KW"/>
</dbReference>
<dbReference type="FunFam" id="3.20.20.100:FF:000004">
    <property type="entry name" value="Oxidoreductase, aldo/keto reductase"/>
    <property type="match status" value="1"/>
</dbReference>